<evidence type="ECO:0000259" key="5">
    <source>
        <dbReference type="Pfam" id="PF23598"/>
    </source>
</evidence>
<dbReference type="Pfam" id="PF23598">
    <property type="entry name" value="LRR_14"/>
    <property type="match status" value="1"/>
</dbReference>
<dbReference type="GO" id="GO:0005737">
    <property type="term" value="C:cytoplasm"/>
    <property type="evidence" value="ECO:0007669"/>
    <property type="project" value="TreeGrafter"/>
</dbReference>
<dbReference type="OrthoDB" id="660555at2759"/>
<dbReference type="InterPro" id="IPR032675">
    <property type="entry name" value="LRR_dom_sf"/>
</dbReference>
<gene>
    <name evidence="6" type="ORF">BN9_060980</name>
</gene>
<sequence>MFQQDHVFAPAKDQLSRSLREARRTGFLRLPARQLESLPEQVYSLADYLEKDEKPWECIDLCKIDVSHNNITQIREEIGTLEALSHFKMSQNALKGLPKGFFKLLQLVDVELSHNQFSACFPGEVGDLRNLRELNLSHNNLTALPESIGNLTFLENLSIDNNRLRTLPDSIGKCSRLHALSVQSNQLSCLPKSLKHLSAITALHLCKNQLVNIEHDTFLKFHRLVVLDVRQNRLIEMPNLPSTTGVKQVLDRVFIGYNRLSEIPESAFVSRDSITVLDLRDNQLEALPTAIATLYRMKSLNLSNNALTDLPHALGYIKQLTHLLLDGNPMRAIRRSVIVSGCQALKKHLRTRGGPPSQVPEEFLESEEIGEDWHRGTDNGDIVEDTSATDLAQETNYLYRESACTFKMDLRDRRLTNLPLKHEWSTFPTFCSTLQTLNLSTNQLTVLGAIFGELKALVTLVVEENVLQEIHSNVIALPKLKVLRLRKNQLASTALKKMFRDKELQSSFSPLEEVDVSNNLLDRFPYEFEAFGKSLETLILSYNQLQTLANCPSNFSWAMFSRLGVLSLADNQLQSLGRVFELPCLASLSIENNNVTRVPSELGLCPHLHALYLNGNPQKTIRSGIIAKGSHAVLEHLRKKLPHDTIREQQSLATQQAQTTISSDKTRQNQQRMGTGPAASQQIDPIEQKRGNNQQCGPGSDPSITKNTRGDNNAASECLQYIQAEINKLEEQLENYAISAPKQYALRKQLAMLRSKKLRKERSMKSS</sequence>
<keyword evidence="1" id="KW-0433">Leucine-rich repeat</keyword>
<dbReference type="InterPro" id="IPR003591">
    <property type="entry name" value="Leu-rich_rpt_typical-subtyp"/>
</dbReference>
<evidence type="ECO:0000256" key="3">
    <source>
        <dbReference type="SAM" id="Coils"/>
    </source>
</evidence>
<dbReference type="AlphaFoldDB" id="A0A024GFV3"/>
<evidence type="ECO:0000313" key="6">
    <source>
        <dbReference type="EMBL" id="CCI45225.1"/>
    </source>
</evidence>
<feature type="compositionally biased region" description="Polar residues" evidence="4">
    <location>
        <begin position="668"/>
        <end position="683"/>
    </location>
</feature>
<dbReference type="Gene3D" id="3.80.10.10">
    <property type="entry name" value="Ribonuclease Inhibitor"/>
    <property type="match status" value="3"/>
</dbReference>
<dbReference type="Pfam" id="PF13516">
    <property type="entry name" value="LRR_6"/>
    <property type="match status" value="1"/>
</dbReference>
<reference evidence="6 7" key="1">
    <citation type="submission" date="2012-05" db="EMBL/GenBank/DDBJ databases">
        <title>Recombination and specialization in a pathogen metapopulation.</title>
        <authorList>
            <person name="Gardiner A."/>
            <person name="Kemen E."/>
            <person name="Schultz-Larsen T."/>
            <person name="MacLean D."/>
            <person name="Van Oosterhout C."/>
            <person name="Jones J.D.G."/>
        </authorList>
    </citation>
    <scope>NUCLEOTIDE SEQUENCE [LARGE SCALE GENOMIC DNA]</scope>
    <source>
        <strain evidence="6 7">Ac Nc2</strain>
    </source>
</reference>
<dbReference type="InterPro" id="IPR055414">
    <property type="entry name" value="LRR_R13L4/SHOC2-like"/>
</dbReference>
<name>A0A024GFV3_9STRA</name>
<dbReference type="Pfam" id="PF13855">
    <property type="entry name" value="LRR_8"/>
    <property type="match status" value="1"/>
</dbReference>
<keyword evidence="3" id="KW-0175">Coiled coil</keyword>
<feature type="compositionally biased region" description="Polar residues" evidence="4">
    <location>
        <begin position="691"/>
        <end position="711"/>
    </location>
</feature>
<organism evidence="6 7">
    <name type="scientific">Albugo candida</name>
    <dbReference type="NCBI Taxonomy" id="65357"/>
    <lineage>
        <taxon>Eukaryota</taxon>
        <taxon>Sar</taxon>
        <taxon>Stramenopiles</taxon>
        <taxon>Oomycota</taxon>
        <taxon>Peronosporomycetes</taxon>
        <taxon>Albuginales</taxon>
        <taxon>Albuginaceae</taxon>
        <taxon>Albugo</taxon>
    </lineage>
</organism>
<dbReference type="STRING" id="65357.A0A024GFV3"/>
<dbReference type="SMART" id="SM00364">
    <property type="entry name" value="LRR_BAC"/>
    <property type="match status" value="10"/>
</dbReference>
<evidence type="ECO:0000313" key="7">
    <source>
        <dbReference type="Proteomes" id="UP000053237"/>
    </source>
</evidence>
<accession>A0A024GFV3</accession>
<dbReference type="InParanoid" id="A0A024GFV3"/>
<evidence type="ECO:0000256" key="4">
    <source>
        <dbReference type="SAM" id="MobiDB-lite"/>
    </source>
</evidence>
<keyword evidence="7" id="KW-1185">Reference proteome</keyword>
<keyword evidence="2" id="KW-0677">Repeat</keyword>
<dbReference type="EMBL" id="CAIX01000093">
    <property type="protein sequence ID" value="CCI45225.1"/>
    <property type="molecule type" value="Genomic_DNA"/>
</dbReference>
<feature type="coiled-coil region" evidence="3">
    <location>
        <begin position="712"/>
        <end position="739"/>
    </location>
</feature>
<comment type="caution">
    <text evidence="6">The sequence shown here is derived from an EMBL/GenBank/DDBJ whole genome shotgun (WGS) entry which is preliminary data.</text>
</comment>
<dbReference type="PANTHER" id="PTHR48051">
    <property type="match status" value="1"/>
</dbReference>
<feature type="region of interest" description="Disordered" evidence="4">
    <location>
        <begin position="649"/>
        <end position="711"/>
    </location>
</feature>
<feature type="compositionally biased region" description="Low complexity" evidence="4">
    <location>
        <begin position="649"/>
        <end position="663"/>
    </location>
</feature>
<dbReference type="Proteomes" id="UP000053237">
    <property type="component" value="Unassembled WGS sequence"/>
</dbReference>
<dbReference type="InterPro" id="IPR001611">
    <property type="entry name" value="Leu-rich_rpt"/>
</dbReference>
<dbReference type="SUPFAM" id="SSF52058">
    <property type="entry name" value="L domain-like"/>
    <property type="match status" value="2"/>
</dbReference>
<dbReference type="InterPro" id="IPR050216">
    <property type="entry name" value="LRR_domain-containing"/>
</dbReference>
<feature type="domain" description="Disease resistance R13L4/SHOC-2-like LRR" evidence="5">
    <location>
        <begin position="123"/>
        <end position="208"/>
    </location>
</feature>
<dbReference type="FunFam" id="3.80.10.10:FF:000116">
    <property type="entry name" value="Leucine-rich repeat-containing protein 40"/>
    <property type="match status" value="1"/>
</dbReference>
<evidence type="ECO:0000256" key="1">
    <source>
        <dbReference type="ARBA" id="ARBA00022614"/>
    </source>
</evidence>
<dbReference type="PANTHER" id="PTHR48051:SF1">
    <property type="entry name" value="RAS SUPPRESSOR PROTEIN 1"/>
    <property type="match status" value="1"/>
</dbReference>
<dbReference type="PROSITE" id="PS51450">
    <property type="entry name" value="LRR"/>
    <property type="match status" value="1"/>
</dbReference>
<proteinExistence type="predicted"/>
<protein>
    <recommendedName>
        <fullName evidence="5">Disease resistance R13L4/SHOC-2-like LRR domain-containing protein</fullName>
    </recommendedName>
</protein>
<dbReference type="SMART" id="SM00369">
    <property type="entry name" value="LRR_TYP"/>
    <property type="match status" value="10"/>
</dbReference>
<evidence type="ECO:0000256" key="2">
    <source>
        <dbReference type="ARBA" id="ARBA00022737"/>
    </source>
</evidence>